<name>A0A8J2KHA2_9HEXA</name>
<evidence type="ECO:0000256" key="4">
    <source>
        <dbReference type="ARBA" id="ARBA00023136"/>
    </source>
</evidence>
<feature type="transmembrane region" description="Helical" evidence="6">
    <location>
        <begin position="43"/>
        <end position="67"/>
    </location>
</feature>
<comment type="subcellular location">
    <subcellularLocation>
        <location evidence="1">Membrane</location>
        <topology evidence="1">Multi-pass membrane protein</topology>
    </subcellularLocation>
</comment>
<dbReference type="PANTHER" id="PTHR22776:SF49">
    <property type="entry name" value="MARVEL DOMAIN-CONTAINING PROTEIN"/>
    <property type="match status" value="1"/>
</dbReference>
<feature type="transmembrane region" description="Helical" evidence="6">
    <location>
        <begin position="124"/>
        <end position="145"/>
    </location>
</feature>
<comment type="caution">
    <text evidence="8">The sequence shown here is derived from an EMBL/GenBank/DDBJ whole genome shotgun (WGS) entry which is preliminary data.</text>
</comment>
<keyword evidence="4 5" id="KW-0472">Membrane</keyword>
<feature type="transmembrane region" description="Helical" evidence="6">
    <location>
        <begin position="6"/>
        <end position="31"/>
    </location>
</feature>
<evidence type="ECO:0000256" key="1">
    <source>
        <dbReference type="ARBA" id="ARBA00004141"/>
    </source>
</evidence>
<evidence type="ECO:0000256" key="5">
    <source>
        <dbReference type="PROSITE-ProRule" id="PRU00581"/>
    </source>
</evidence>
<keyword evidence="2 5" id="KW-0812">Transmembrane</keyword>
<dbReference type="InterPro" id="IPR008253">
    <property type="entry name" value="Marvel"/>
</dbReference>
<evidence type="ECO:0000256" key="6">
    <source>
        <dbReference type="SAM" id="Phobius"/>
    </source>
</evidence>
<feature type="transmembrane region" description="Helical" evidence="6">
    <location>
        <begin position="79"/>
        <end position="97"/>
    </location>
</feature>
<evidence type="ECO:0000313" key="9">
    <source>
        <dbReference type="Proteomes" id="UP000708208"/>
    </source>
</evidence>
<reference evidence="8" key="1">
    <citation type="submission" date="2021-06" db="EMBL/GenBank/DDBJ databases">
        <authorList>
            <person name="Hodson N. C."/>
            <person name="Mongue J. A."/>
            <person name="Jaron S. K."/>
        </authorList>
    </citation>
    <scope>NUCLEOTIDE SEQUENCE</scope>
</reference>
<dbReference type="PANTHER" id="PTHR22776">
    <property type="entry name" value="MARVEL-CONTAINING POTENTIAL LIPID RAFT-ASSOCIATED PROTEIN"/>
    <property type="match status" value="1"/>
</dbReference>
<dbReference type="Proteomes" id="UP000708208">
    <property type="component" value="Unassembled WGS sequence"/>
</dbReference>
<organism evidence="8 9">
    <name type="scientific">Allacma fusca</name>
    <dbReference type="NCBI Taxonomy" id="39272"/>
    <lineage>
        <taxon>Eukaryota</taxon>
        <taxon>Metazoa</taxon>
        <taxon>Ecdysozoa</taxon>
        <taxon>Arthropoda</taxon>
        <taxon>Hexapoda</taxon>
        <taxon>Collembola</taxon>
        <taxon>Symphypleona</taxon>
        <taxon>Sminthuridae</taxon>
        <taxon>Allacma</taxon>
    </lineage>
</organism>
<evidence type="ECO:0000313" key="8">
    <source>
        <dbReference type="EMBL" id="CAG7817936.1"/>
    </source>
</evidence>
<sequence length="161" mass="17470">MSSIGSYLFSLQGVLKLLNIIFGLISFGCIIQAFEDELKSEMFFVVSATGALVASVLFYPVFLLTSALDNNKALKFIDFIYHVLIGILLLVASSLMLKSAVDNNGEVLGSSSKSLGQLYYDKKVSAGSFGIINSLVYLAASVFVITSQNEDDFAMSTRYSK</sequence>
<dbReference type="InterPro" id="IPR050578">
    <property type="entry name" value="MARVEL-CKLF_proteins"/>
</dbReference>
<proteinExistence type="predicted"/>
<dbReference type="AlphaFoldDB" id="A0A8J2KHA2"/>
<keyword evidence="9" id="KW-1185">Reference proteome</keyword>
<accession>A0A8J2KHA2</accession>
<dbReference type="EMBL" id="CAJVCH010407494">
    <property type="protein sequence ID" value="CAG7817936.1"/>
    <property type="molecule type" value="Genomic_DNA"/>
</dbReference>
<protein>
    <recommendedName>
        <fullName evidence="7">MARVEL domain-containing protein</fullName>
    </recommendedName>
</protein>
<dbReference type="Pfam" id="PF01284">
    <property type="entry name" value="MARVEL"/>
    <property type="match status" value="1"/>
</dbReference>
<evidence type="ECO:0000259" key="7">
    <source>
        <dbReference type="PROSITE" id="PS51225"/>
    </source>
</evidence>
<keyword evidence="3 6" id="KW-1133">Transmembrane helix</keyword>
<feature type="domain" description="MARVEL" evidence="7">
    <location>
        <begin position="7"/>
        <end position="149"/>
    </location>
</feature>
<dbReference type="PROSITE" id="PS51225">
    <property type="entry name" value="MARVEL"/>
    <property type="match status" value="1"/>
</dbReference>
<evidence type="ECO:0000256" key="3">
    <source>
        <dbReference type="ARBA" id="ARBA00022989"/>
    </source>
</evidence>
<evidence type="ECO:0000256" key="2">
    <source>
        <dbReference type="ARBA" id="ARBA00022692"/>
    </source>
</evidence>
<gene>
    <name evidence="8" type="ORF">AFUS01_LOCUS28472</name>
</gene>
<dbReference type="GO" id="GO:0016020">
    <property type="term" value="C:membrane"/>
    <property type="evidence" value="ECO:0007669"/>
    <property type="project" value="UniProtKB-SubCell"/>
</dbReference>